<keyword evidence="5" id="KW-1185">Reference proteome</keyword>
<dbReference type="Pfam" id="PF00391">
    <property type="entry name" value="PEP-utilizers"/>
    <property type="match status" value="1"/>
</dbReference>
<dbReference type="Gene3D" id="3.30.470.20">
    <property type="entry name" value="ATP-grasp fold, B domain"/>
    <property type="match status" value="1"/>
</dbReference>
<evidence type="ECO:0000259" key="2">
    <source>
        <dbReference type="Pfam" id="PF00391"/>
    </source>
</evidence>
<proteinExistence type="predicted"/>
<dbReference type="Pfam" id="PF01326">
    <property type="entry name" value="PPDK_N"/>
    <property type="match status" value="1"/>
</dbReference>
<dbReference type="EMBL" id="CP012159">
    <property type="protein sequence ID" value="AKT44044.1"/>
    <property type="molecule type" value="Genomic_DNA"/>
</dbReference>
<evidence type="ECO:0000259" key="3">
    <source>
        <dbReference type="Pfam" id="PF01326"/>
    </source>
</evidence>
<organism evidence="4 5">
    <name type="scientific">Chondromyces crocatus</name>
    <dbReference type="NCBI Taxonomy" id="52"/>
    <lineage>
        <taxon>Bacteria</taxon>
        <taxon>Pseudomonadati</taxon>
        <taxon>Myxococcota</taxon>
        <taxon>Polyangia</taxon>
        <taxon>Polyangiales</taxon>
        <taxon>Polyangiaceae</taxon>
        <taxon>Chondromyces</taxon>
    </lineage>
</organism>
<feature type="domain" description="PEP-utilising enzyme mobile" evidence="2">
    <location>
        <begin position="906"/>
        <end position="976"/>
    </location>
</feature>
<protein>
    <submittedName>
        <fullName evidence="4">Phosphoenolpyruvate synthase</fullName>
        <ecNumber evidence="4">2.7.9.2</ecNumber>
    </submittedName>
</protein>
<dbReference type="InterPro" id="IPR002192">
    <property type="entry name" value="PPDK_AMP/ATP-bd"/>
</dbReference>
<feature type="region of interest" description="Disordered" evidence="1">
    <location>
        <begin position="355"/>
        <end position="378"/>
    </location>
</feature>
<keyword evidence="4" id="KW-0670">Pyruvate</keyword>
<dbReference type="SUPFAM" id="SSF56059">
    <property type="entry name" value="Glutathione synthetase ATP-binding domain-like"/>
    <property type="match status" value="1"/>
</dbReference>
<dbReference type="PANTHER" id="PTHR43615:SF1">
    <property type="entry name" value="PPDK_N DOMAIN-CONTAINING PROTEIN"/>
    <property type="match status" value="1"/>
</dbReference>
<dbReference type="GO" id="GO:0008986">
    <property type="term" value="F:pyruvate, water dikinase activity"/>
    <property type="evidence" value="ECO:0007669"/>
    <property type="project" value="UniProtKB-EC"/>
</dbReference>
<dbReference type="InterPro" id="IPR051549">
    <property type="entry name" value="PEP_Utilizing_Enz"/>
</dbReference>
<dbReference type="InterPro" id="IPR013815">
    <property type="entry name" value="ATP_grasp_subdomain_1"/>
</dbReference>
<dbReference type="OrthoDB" id="9765468at2"/>
<dbReference type="InterPro" id="IPR008279">
    <property type="entry name" value="PEP-util_enz_mobile_dom"/>
</dbReference>
<dbReference type="AlphaFoldDB" id="A0A0K1ETB4"/>
<evidence type="ECO:0000313" key="4">
    <source>
        <dbReference type="EMBL" id="AKT44044.1"/>
    </source>
</evidence>
<feature type="domain" description="Pyruvate phosphate dikinase AMP/ATP-binding" evidence="3">
    <location>
        <begin position="67"/>
        <end position="352"/>
    </location>
</feature>
<dbReference type="Gene3D" id="3.30.1490.20">
    <property type="entry name" value="ATP-grasp fold, A domain"/>
    <property type="match status" value="1"/>
</dbReference>
<dbReference type="SUPFAM" id="SSF52009">
    <property type="entry name" value="Phosphohistidine domain"/>
    <property type="match status" value="1"/>
</dbReference>
<feature type="compositionally biased region" description="Polar residues" evidence="1">
    <location>
        <begin position="366"/>
        <end position="377"/>
    </location>
</feature>
<feature type="region of interest" description="Disordered" evidence="1">
    <location>
        <begin position="607"/>
        <end position="628"/>
    </location>
</feature>
<name>A0A0K1ETB4_CHOCO</name>
<dbReference type="EC" id="2.7.9.2" evidence="4"/>
<evidence type="ECO:0000313" key="5">
    <source>
        <dbReference type="Proteomes" id="UP000067626"/>
    </source>
</evidence>
<accession>A0A0K1ETB4</accession>
<dbReference type="InterPro" id="IPR036637">
    <property type="entry name" value="Phosphohistidine_dom_sf"/>
</dbReference>
<dbReference type="PANTHER" id="PTHR43615">
    <property type="entry name" value="PHOSPHOENOLPYRUVATE SYNTHASE-RELATED"/>
    <property type="match status" value="1"/>
</dbReference>
<keyword evidence="4" id="KW-0808">Transferase</keyword>
<feature type="compositionally biased region" description="Pro residues" evidence="1">
    <location>
        <begin position="855"/>
        <end position="867"/>
    </location>
</feature>
<dbReference type="STRING" id="52.CMC5_082820"/>
<evidence type="ECO:0000256" key="1">
    <source>
        <dbReference type="SAM" id="MobiDB-lite"/>
    </source>
</evidence>
<dbReference type="GO" id="GO:0005524">
    <property type="term" value="F:ATP binding"/>
    <property type="evidence" value="ECO:0007669"/>
    <property type="project" value="InterPro"/>
</dbReference>
<sequence length="997" mass="106445">MHRGARGGAGCAASPVARTSLPPARLACNFPTVTDTRTASVLDSPTVVDWLWPLETLTQRRRIGPKRVGGKAWSLAQLMRDGYPVPRGWALDARCFTRHIVEHLPPGHDLATVVKLAGTRAGVDRAARARDWILAAPLPTGLTEAIEALWGAIAPQAPWGLAARSSATCEDTEETSLAGLAETVLGARGPDAIASAIRKVWASAYLLRSLAYLAHAGLRDMAMGVVLQLMVPAEAAGVLFTAPPPGLEGEGWPADERLINATFGLGAPVVEGSAAVDAFRLARRGGAVLATTVAHKRRALRLIDDQLADVEVPEALAKTPSLHPDALRTLAIIADRLEQGDGGPFDVEFAVEMPASSAHRDDTRHQATNTPDDTSATAPIRQATERWAPRVWLLQVRPLRGGGFPEGGDADTVWSRANVGEALPGAATPLTWSVARTFSDRGFREAFAALGCRVPRGVHLVTNIHGRFYLNLSTFMQIAAQVPGLSPAAILGVSGGAGPAVITRLSRQVAHVSWRSFLLRLPLTAPRLLVQQAALEHDVSVYEAEAGRARRSLAELDLRLLPDDAIATTLKSAFGLLERTGSLMLRCASASLASYLALSEALRRLAPRRTSARSPDTDTDPLDPLDERPAGEIERLAQTLVGGAQEVESAAPGVELARVGTIALREAAARDRLFSGDARSPDDLPDGPTREALRAFLERYGDRAVREAELSTPRWSEDPQPVMAMLTASMRSPEGETDRALARARALSDREMALLEARLGRAEIALVRALVWRAQHTTRLRERMRGWVTRALGMLRTIALDIDRRLRRLDPSLEEGSVFFCTYDELCVSLGSGRADVGSVVRLRRAEHARDAARPDPPPTFVGRPPPVSLPPAVGPRLYGLPASGGVVEGLARVLEPGASSLDALKPGEVLVSRTTDVGLSPLFLVAAAVITELGGPLSHASIVAREYGVPAVVNVPGATIAIRTGDRLRVDGDRGIIERLEGRPSIASPPLPSDSL</sequence>
<dbReference type="Proteomes" id="UP000067626">
    <property type="component" value="Chromosome"/>
</dbReference>
<feature type="region of interest" description="Disordered" evidence="1">
    <location>
        <begin position="848"/>
        <end position="867"/>
    </location>
</feature>
<gene>
    <name evidence="4" type="primary">ppsA</name>
    <name evidence="4" type="ORF">CMC5_082820</name>
</gene>
<reference evidence="4 5" key="1">
    <citation type="submission" date="2015-07" db="EMBL/GenBank/DDBJ databases">
        <title>Genome analysis of myxobacterium Chondromyces crocatus Cm c5 reveals a high potential for natural compound synthesis and the genetic basis for the loss of fruiting body formation.</title>
        <authorList>
            <person name="Zaburannyi N."/>
            <person name="Bunk B."/>
            <person name="Maier J."/>
            <person name="Overmann J."/>
            <person name="Mueller R."/>
        </authorList>
    </citation>
    <scope>NUCLEOTIDE SEQUENCE [LARGE SCALE GENOMIC DNA]</scope>
    <source>
        <strain evidence="4 5">Cm c5</strain>
    </source>
</reference>
<dbReference type="KEGG" id="ccro:CMC5_082820"/>
<dbReference type="Gene3D" id="3.50.30.10">
    <property type="entry name" value="Phosphohistidine domain"/>
    <property type="match status" value="1"/>
</dbReference>